<dbReference type="InterPro" id="IPR013083">
    <property type="entry name" value="Znf_RING/FYVE/PHD"/>
</dbReference>
<evidence type="ECO:0000256" key="5">
    <source>
        <dbReference type="ARBA" id="ARBA00022679"/>
    </source>
</evidence>
<dbReference type="Gene3D" id="3.30.40.10">
    <property type="entry name" value="Zinc/RING finger domain, C3HC4 (zinc finger)"/>
    <property type="match status" value="1"/>
</dbReference>
<proteinExistence type="inferred from homology"/>
<evidence type="ECO:0000256" key="4">
    <source>
        <dbReference type="ARBA" id="ARBA00012483"/>
    </source>
</evidence>
<dbReference type="SMART" id="SM00184">
    <property type="entry name" value="RING"/>
    <property type="match status" value="1"/>
</dbReference>
<comment type="similarity">
    <text evidence="13">Belongs to the RING-type zinc finger family. ATL subfamily.</text>
</comment>
<keyword evidence="10" id="KW-0862">Zinc</keyword>
<keyword evidence="7" id="KW-0479">Metal-binding</keyword>
<evidence type="ECO:0000256" key="14">
    <source>
        <dbReference type="PROSITE-ProRule" id="PRU00175"/>
    </source>
</evidence>
<evidence type="ECO:0000313" key="17">
    <source>
        <dbReference type="EMBL" id="KAE8037966.1"/>
    </source>
</evidence>
<gene>
    <name evidence="17" type="ORF">FH972_010515</name>
</gene>
<comment type="subcellular location">
    <subcellularLocation>
        <location evidence="2">Membrane</location>
        <topology evidence="2">Single-pass membrane protein</topology>
    </subcellularLocation>
</comment>
<comment type="pathway">
    <text evidence="3">Protein modification; protein ubiquitination.</text>
</comment>
<evidence type="ECO:0000256" key="1">
    <source>
        <dbReference type="ARBA" id="ARBA00000900"/>
    </source>
</evidence>
<evidence type="ECO:0000256" key="8">
    <source>
        <dbReference type="ARBA" id="ARBA00022771"/>
    </source>
</evidence>
<comment type="catalytic activity">
    <reaction evidence="1">
        <text>S-ubiquitinyl-[E2 ubiquitin-conjugating enzyme]-L-cysteine + [acceptor protein]-L-lysine = [E2 ubiquitin-conjugating enzyme]-L-cysteine + N(6)-ubiquitinyl-[acceptor protein]-L-lysine.</text>
        <dbReference type="EC" id="2.3.2.27"/>
    </reaction>
</comment>
<dbReference type="GO" id="GO:0061630">
    <property type="term" value="F:ubiquitin protein ligase activity"/>
    <property type="evidence" value="ECO:0007669"/>
    <property type="project" value="UniProtKB-EC"/>
</dbReference>
<evidence type="ECO:0000256" key="9">
    <source>
        <dbReference type="ARBA" id="ARBA00022786"/>
    </source>
</evidence>
<dbReference type="AlphaFoldDB" id="A0A660KVK1"/>
<dbReference type="InterPro" id="IPR045899">
    <property type="entry name" value="ATL71-like"/>
</dbReference>
<evidence type="ECO:0000256" key="3">
    <source>
        <dbReference type="ARBA" id="ARBA00004906"/>
    </source>
</evidence>
<keyword evidence="18" id="KW-1185">Reference proteome</keyword>
<evidence type="ECO:0000256" key="13">
    <source>
        <dbReference type="ARBA" id="ARBA00024209"/>
    </source>
</evidence>
<accession>A0A660KVK1</accession>
<evidence type="ECO:0000256" key="10">
    <source>
        <dbReference type="ARBA" id="ARBA00022833"/>
    </source>
</evidence>
<evidence type="ECO:0000256" key="7">
    <source>
        <dbReference type="ARBA" id="ARBA00022723"/>
    </source>
</evidence>
<dbReference type="PROSITE" id="PS50089">
    <property type="entry name" value="ZF_RING_2"/>
    <property type="match status" value="1"/>
</dbReference>
<dbReference type="InterPro" id="IPR001841">
    <property type="entry name" value="Znf_RING"/>
</dbReference>
<dbReference type="CDD" id="cd16454">
    <property type="entry name" value="RING-H2_PA-TM-RING"/>
    <property type="match status" value="1"/>
</dbReference>
<keyword evidence="8 14" id="KW-0863">Zinc-finger</keyword>
<name>A0A660KVK1_9ROSI</name>
<keyword evidence="5" id="KW-0808">Transferase</keyword>
<feature type="transmembrane region" description="Helical" evidence="15">
    <location>
        <begin position="42"/>
        <end position="63"/>
    </location>
</feature>
<keyword evidence="12 15" id="KW-0472">Membrane</keyword>
<evidence type="ECO:0000259" key="16">
    <source>
        <dbReference type="PROSITE" id="PS50089"/>
    </source>
</evidence>
<dbReference type="GO" id="GO:0016020">
    <property type="term" value="C:membrane"/>
    <property type="evidence" value="ECO:0007669"/>
    <property type="project" value="UniProtKB-SubCell"/>
</dbReference>
<dbReference type="FunFam" id="3.30.40.10:FF:000187">
    <property type="entry name" value="E3 ubiquitin-protein ligase ATL6"/>
    <property type="match status" value="1"/>
</dbReference>
<dbReference type="PANTHER" id="PTHR46719:SF7">
    <property type="entry name" value="RING-H2 FINGER PROTEIN ATL71-RELATED"/>
    <property type="match status" value="1"/>
</dbReference>
<dbReference type="EMBL" id="CM017324">
    <property type="protein sequence ID" value="KAE8037966.1"/>
    <property type="molecule type" value="Genomic_DNA"/>
</dbReference>
<evidence type="ECO:0000256" key="6">
    <source>
        <dbReference type="ARBA" id="ARBA00022692"/>
    </source>
</evidence>
<dbReference type="PANTHER" id="PTHR46719">
    <property type="entry name" value="TRANSCRIPTION FACTOR C2H2 FAMILY-RELATED"/>
    <property type="match status" value="1"/>
</dbReference>
<dbReference type="OrthoDB" id="8062037at2759"/>
<feature type="domain" description="RING-type" evidence="16">
    <location>
        <begin position="115"/>
        <end position="157"/>
    </location>
</feature>
<keyword evidence="9" id="KW-0833">Ubl conjugation pathway</keyword>
<keyword evidence="6 15" id="KW-0812">Transmembrane</keyword>
<evidence type="ECO:0000256" key="15">
    <source>
        <dbReference type="SAM" id="Phobius"/>
    </source>
</evidence>
<protein>
    <recommendedName>
        <fullName evidence="4">RING-type E3 ubiquitin transferase</fullName>
        <ecNumber evidence="4">2.3.2.27</ecNumber>
    </recommendedName>
</protein>
<keyword evidence="11 15" id="KW-1133">Transmembrane helix</keyword>
<dbReference type="SUPFAM" id="SSF57850">
    <property type="entry name" value="RING/U-box"/>
    <property type="match status" value="1"/>
</dbReference>
<dbReference type="GO" id="GO:0008270">
    <property type="term" value="F:zinc ion binding"/>
    <property type="evidence" value="ECO:0007669"/>
    <property type="project" value="UniProtKB-KW"/>
</dbReference>
<sequence>MGVSLSQTISITLLKILTPFSSRMMNSSDQLSSGSGDSISGFTYGILFGVGVFLLILLIIFACNRLRFPHNQPSHRNSDRNSTAVQEGVDEATLSSYPKLLYSQVKKGSSTASSCSICLVDYRETDMLRLLPDCGHLFHLNCVDPWIRKHPTCPICRNKPVAGQQTSLAAEVDPLATGQDN</sequence>
<evidence type="ECO:0000313" key="18">
    <source>
        <dbReference type="Proteomes" id="UP000327013"/>
    </source>
</evidence>
<evidence type="ECO:0000256" key="2">
    <source>
        <dbReference type="ARBA" id="ARBA00004167"/>
    </source>
</evidence>
<dbReference type="EC" id="2.3.2.27" evidence="4"/>
<evidence type="ECO:0000256" key="12">
    <source>
        <dbReference type="ARBA" id="ARBA00023136"/>
    </source>
</evidence>
<reference evidence="17 18" key="1">
    <citation type="submission" date="2019-06" db="EMBL/GenBank/DDBJ databases">
        <title>A chromosomal-level reference genome of Carpinus fangiana (Coryloideae, Betulaceae).</title>
        <authorList>
            <person name="Yang X."/>
            <person name="Wang Z."/>
            <person name="Zhang L."/>
            <person name="Hao G."/>
            <person name="Liu J."/>
            <person name="Yang Y."/>
        </authorList>
    </citation>
    <scope>NUCLEOTIDE SEQUENCE [LARGE SCALE GENOMIC DNA]</scope>
    <source>
        <strain evidence="17">Cfa_2016G</strain>
        <tissue evidence="17">Leaf</tissue>
    </source>
</reference>
<evidence type="ECO:0000256" key="11">
    <source>
        <dbReference type="ARBA" id="ARBA00022989"/>
    </source>
</evidence>
<organism evidence="17 18">
    <name type="scientific">Carpinus fangiana</name>
    <dbReference type="NCBI Taxonomy" id="176857"/>
    <lineage>
        <taxon>Eukaryota</taxon>
        <taxon>Viridiplantae</taxon>
        <taxon>Streptophyta</taxon>
        <taxon>Embryophyta</taxon>
        <taxon>Tracheophyta</taxon>
        <taxon>Spermatophyta</taxon>
        <taxon>Magnoliopsida</taxon>
        <taxon>eudicotyledons</taxon>
        <taxon>Gunneridae</taxon>
        <taxon>Pentapetalae</taxon>
        <taxon>rosids</taxon>
        <taxon>fabids</taxon>
        <taxon>Fagales</taxon>
        <taxon>Betulaceae</taxon>
        <taxon>Carpinus</taxon>
    </lineage>
</organism>
<dbReference type="Pfam" id="PF13639">
    <property type="entry name" value="zf-RING_2"/>
    <property type="match status" value="1"/>
</dbReference>
<dbReference type="Proteomes" id="UP000327013">
    <property type="component" value="Chromosome 4"/>
</dbReference>